<protein>
    <submittedName>
        <fullName evidence="1">Uncharacterized protein</fullName>
    </submittedName>
</protein>
<organism evidence="1 2">
    <name type="scientific">Smallanthus sonchifolius</name>
    <dbReference type="NCBI Taxonomy" id="185202"/>
    <lineage>
        <taxon>Eukaryota</taxon>
        <taxon>Viridiplantae</taxon>
        <taxon>Streptophyta</taxon>
        <taxon>Embryophyta</taxon>
        <taxon>Tracheophyta</taxon>
        <taxon>Spermatophyta</taxon>
        <taxon>Magnoliopsida</taxon>
        <taxon>eudicotyledons</taxon>
        <taxon>Gunneridae</taxon>
        <taxon>Pentapetalae</taxon>
        <taxon>asterids</taxon>
        <taxon>campanulids</taxon>
        <taxon>Asterales</taxon>
        <taxon>Asteraceae</taxon>
        <taxon>Asteroideae</taxon>
        <taxon>Heliantheae alliance</taxon>
        <taxon>Millerieae</taxon>
        <taxon>Smallanthus</taxon>
    </lineage>
</organism>
<gene>
    <name evidence="1" type="ORF">L1987_55990</name>
</gene>
<proteinExistence type="predicted"/>
<reference evidence="2" key="1">
    <citation type="journal article" date="2022" name="Mol. Ecol. Resour.">
        <title>The genomes of chicory, endive, great burdock and yacon provide insights into Asteraceae palaeo-polyploidization history and plant inulin production.</title>
        <authorList>
            <person name="Fan W."/>
            <person name="Wang S."/>
            <person name="Wang H."/>
            <person name="Wang A."/>
            <person name="Jiang F."/>
            <person name="Liu H."/>
            <person name="Zhao H."/>
            <person name="Xu D."/>
            <person name="Zhang Y."/>
        </authorList>
    </citation>
    <scope>NUCLEOTIDE SEQUENCE [LARGE SCALE GENOMIC DNA]</scope>
    <source>
        <strain evidence="2">cv. Yunnan</strain>
    </source>
</reference>
<dbReference type="EMBL" id="CM042035">
    <property type="protein sequence ID" value="KAI3756174.1"/>
    <property type="molecule type" value="Genomic_DNA"/>
</dbReference>
<comment type="caution">
    <text evidence="1">The sequence shown here is derived from an EMBL/GenBank/DDBJ whole genome shotgun (WGS) entry which is preliminary data.</text>
</comment>
<accession>A0ACB9EB56</accession>
<dbReference type="Proteomes" id="UP001056120">
    <property type="component" value="Linkage Group LG18"/>
</dbReference>
<sequence length="116" mass="13443">MMIFTFICFVSYKWLNVSFHFDAWLVWNCWENHGPPQQHHRVQVVHGPLWFMAVVCRGTGCLMLGPGLLRTTSHCYGDLIGSKLFVDQYMSIKAPWAPGHYRVGFRVSKILKLNSK</sequence>
<name>A0ACB9EB56_9ASTR</name>
<evidence type="ECO:0000313" key="2">
    <source>
        <dbReference type="Proteomes" id="UP001056120"/>
    </source>
</evidence>
<reference evidence="1 2" key="2">
    <citation type="journal article" date="2022" name="Mol. Ecol. Resour.">
        <title>The genomes of chicory, endive, great burdock and yacon provide insights into Asteraceae paleo-polyploidization history and plant inulin production.</title>
        <authorList>
            <person name="Fan W."/>
            <person name="Wang S."/>
            <person name="Wang H."/>
            <person name="Wang A."/>
            <person name="Jiang F."/>
            <person name="Liu H."/>
            <person name="Zhao H."/>
            <person name="Xu D."/>
            <person name="Zhang Y."/>
        </authorList>
    </citation>
    <scope>NUCLEOTIDE SEQUENCE [LARGE SCALE GENOMIC DNA]</scope>
    <source>
        <strain evidence="2">cv. Yunnan</strain>
        <tissue evidence="1">Leaves</tissue>
    </source>
</reference>
<evidence type="ECO:0000313" key="1">
    <source>
        <dbReference type="EMBL" id="KAI3756174.1"/>
    </source>
</evidence>
<keyword evidence="2" id="KW-1185">Reference proteome</keyword>